<evidence type="ECO:0000313" key="1">
    <source>
        <dbReference type="Proteomes" id="UP000829999"/>
    </source>
</evidence>
<dbReference type="RefSeq" id="XP_050560383.1">
    <property type="nucleotide sequence ID" value="XM_050704426.1"/>
</dbReference>
<reference evidence="2" key="1">
    <citation type="submission" date="2025-08" db="UniProtKB">
        <authorList>
            <consortium name="RefSeq"/>
        </authorList>
    </citation>
    <scope>IDENTIFICATION</scope>
    <source>
        <tissue evidence="2">Whole larval tissue</tissue>
    </source>
</reference>
<evidence type="ECO:0000313" key="2">
    <source>
        <dbReference type="RefSeq" id="XP_050560383.1"/>
    </source>
</evidence>
<dbReference type="OrthoDB" id="7366135at2759"/>
<accession>A0A9R0F4X9</accession>
<dbReference type="GeneID" id="118271620"/>
<dbReference type="AlphaFoldDB" id="A0A9R0F4X9"/>
<protein>
    <submittedName>
        <fullName evidence="2">Uncharacterized protein LOC118271620</fullName>
    </submittedName>
</protein>
<name>A0A9R0F4X9_SPOFR</name>
<gene>
    <name evidence="2" type="primary">LOC118271620</name>
</gene>
<organism evidence="1 2">
    <name type="scientific">Spodoptera frugiperda</name>
    <name type="common">Fall armyworm</name>
    <dbReference type="NCBI Taxonomy" id="7108"/>
    <lineage>
        <taxon>Eukaryota</taxon>
        <taxon>Metazoa</taxon>
        <taxon>Ecdysozoa</taxon>
        <taxon>Arthropoda</taxon>
        <taxon>Hexapoda</taxon>
        <taxon>Insecta</taxon>
        <taxon>Pterygota</taxon>
        <taxon>Neoptera</taxon>
        <taxon>Endopterygota</taxon>
        <taxon>Lepidoptera</taxon>
        <taxon>Glossata</taxon>
        <taxon>Ditrysia</taxon>
        <taxon>Noctuoidea</taxon>
        <taxon>Noctuidae</taxon>
        <taxon>Amphipyrinae</taxon>
        <taxon>Spodoptera</taxon>
    </lineage>
</organism>
<dbReference type="Proteomes" id="UP000829999">
    <property type="component" value="Chromosome 25"/>
</dbReference>
<sequence>MSRSPSYSPVLDNIDQQRNNLIESSDPVFNPFYYAQDRESWYAEVSAQACEESRQQEIEKEKLKKKKNKSKSFKNKSFVMRKESGTVRRIIKIIVHDVDGRHMDEIDSDPDSASVNIQYLVRSDIDEIMSETEYLVTKIVKKLSSTSCN</sequence>
<keyword evidence="1" id="KW-1185">Reference proteome</keyword>
<proteinExistence type="predicted"/>